<dbReference type="GO" id="GO:0005886">
    <property type="term" value="C:plasma membrane"/>
    <property type="evidence" value="ECO:0007669"/>
    <property type="project" value="TreeGrafter"/>
</dbReference>
<dbReference type="EMBL" id="CAJJDN010000078">
    <property type="protein sequence ID" value="CAD8102742.1"/>
    <property type="molecule type" value="Genomic_DNA"/>
</dbReference>
<sequence length="345" mass="39799">MEFVLQGNTLYGQKQQQTNIPIQNLDSKREQNAKVHPVSEVFQHSVFNFQDLELSAILKGEGSSGDQLAILIIQSLDGKQQIKIPSQRKLLEEYFFLLSSTHECIIQYDKNLNSSYQGRSSDEITLVDAAARMGFQFTGASASEQNFQILGKDKKVKLLKSLEFDSTHQRMSVIIDDNGVIKLFIKGADTFIYLNYLLQKQDIYIILFYNKYLRANIKVWMLTGDKLETAENIESCRLIQGDFTVMRLSEASVEEFQTKIGDFQEKHMIIIQKKKERIHLWQKDNPYNLQYDNEDLAQAFSMAKDCESVVCCRVTPKQKADVVRLIKDRLNKIILQKETVQTMLI</sequence>
<evidence type="ECO:0000313" key="1">
    <source>
        <dbReference type="EMBL" id="CAD8102742.1"/>
    </source>
</evidence>
<gene>
    <name evidence="1" type="ORF">PSON_ATCC_30995.1.T0780177</name>
</gene>
<dbReference type="Proteomes" id="UP000692954">
    <property type="component" value="Unassembled WGS sequence"/>
</dbReference>
<comment type="caution">
    <text evidence="1">The sequence shown here is derived from an EMBL/GenBank/DDBJ whole genome shotgun (WGS) entry which is preliminary data.</text>
</comment>
<dbReference type="GO" id="GO:0140326">
    <property type="term" value="F:ATPase-coupled intramembrane lipid transporter activity"/>
    <property type="evidence" value="ECO:0007669"/>
    <property type="project" value="TreeGrafter"/>
</dbReference>
<proteinExistence type="predicted"/>
<dbReference type="OrthoDB" id="377733at2759"/>
<reference evidence="1" key="1">
    <citation type="submission" date="2021-01" db="EMBL/GenBank/DDBJ databases">
        <authorList>
            <consortium name="Genoscope - CEA"/>
            <person name="William W."/>
        </authorList>
    </citation>
    <scope>NUCLEOTIDE SEQUENCE</scope>
</reference>
<dbReference type="PANTHER" id="PTHR24092">
    <property type="entry name" value="PROBABLE PHOSPHOLIPID-TRANSPORTING ATPASE"/>
    <property type="match status" value="1"/>
</dbReference>
<keyword evidence="2" id="KW-1185">Reference proteome</keyword>
<dbReference type="PANTHER" id="PTHR24092:SF150">
    <property type="entry name" value="PHOSPHOLIPID-TRANSPORTING ATPASE"/>
    <property type="match status" value="1"/>
</dbReference>
<dbReference type="AlphaFoldDB" id="A0A8S1PHK8"/>
<protein>
    <submittedName>
        <fullName evidence="1">Uncharacterized protein</fullName>
    </submittedName>
</protein>
<dbReference type="GO" id="GO:0045332">
    <property type="term" value="P:phospholipid translocation"/>
    <property type="evidence" value="ECO:0007669"/>
    <property type="project" value="TreeGrafter"/>
</dbReference>
<name>A0A8S1PHK8_9CILI</name>
<organism evidence="1 2">
    <name type="scientific">Paramecium sonneborni</name>
    <dbReference type="NCBI Taxonomy" id="65129"/>
    <lineage>
        <taxon>Eukaryota</taxon>
        <taxon>Sar</taxon>
        <taxon>Alveolata</taxon>
        <taxon>Ciliophora</taxon>
        <taxon>Intramacronucleata</taxon>
        <taxon>Oligohymenophorea</taxon>
        <taxon>Peniculida</taxon>
        <taxon>Parameciidae</taxon>
        <taxon>Paramecium</taxon>
    </lineage>
</organism>
<evidence type="ECO:0000313" key="2">
    <source>
        <dbReference type="Proteomes" id="UP000692954"/>
    </source>
</evidence>
<accession>A0A8S1PHK8</accession>